<organism evidence="1">
    <name type="scientific">human gut metagenome</name>
    <dbReference type="NCBI Taxonomy" id="408170"/>
    <lineage>
        <taxon>unclassified sequences</taxon>
        <taxon>metagenomes</taxon>
        <taxon>organismal metagenomes</taxon>
    </lineage>
</organism>
<feature type="non-terminal residue" evidence="1">
    <location>
        <position position="83"/>
    </location>
</feature>
<gene>
    <name evidence="1" type="ORF">Q604_UNBC03197G0001</name>
</gene>
<protein>
    <recommendedName>
        <fullName evidence="2">Alpha/beta hydrolase</fullName>
    </recommendedName>
</protein>
<dbReference type="AlphaFoldDB" id="W1YM87"/>
<evidence type="ECO:0000313" key="1">
    <source>
        <dbReference type="EMBL" id="ETJ42820.1"/>
    </source>
</evidence>
<proteinExistence type="predicted"/>
<dbReference type="EMBL" id="AZMM01003197">
    <property type="protein sequence ID" value="ETJ42820.1"/>
    <property type="molecule type" value="Genomic_DNA"/>
</dbReference>
<dbReference type="Gene3D" id="3.40.50.1820">
    <property type="entry name" value="alpha/beta hydrolase"/>
    <property type="match status" value="1"/>
</dbReference>
<feature type="non-terminal residue" evidence="1">
    <location>
        <position position="1"/>
    </location>
</feature>
<sequence>KITAPVLMLYGTGDSSMPLVQGPATIWDSIRKAGNTQLTVRYYDGANHGLKLGTTTDGPLAPGVARDLSRWVTGLPATATSPT</sequence>
<accession>W1YM87</accession>
<evidence type="ECO:0008006" key="2">
    <source>
        <dbReference type="Google" id="ProtNLM"/>
    </source>
</evidence>
<comment type="caution">
    <text evidence="1">The sequence shown here is derived from an EMBL/GenBank/DDBJ whole genome shotgun (WGS) entry which is preliminary data.</text>
</comment>
<name>W1YM87_9ZZZZ</name>
<dbReference type="SUPFAM" id="SSF53474">
    <property type="entry name" value="alpha/beta-Hydrolases"/>
    <property type="match status" value="1"/>
</dbReference>
<reference evidence="1" key="1">
    <citation type="submission" date="2013-12" db="EMBL/GenBank/DDBJ databases">
        <title>A Varibaculum cambriense genome reconstructed from a premature infant gut community with otherwise low bacterial novelty that shifts toward anaerobic metabolism during the third week of life.</title>
        <authorList>
            <person name="Brown C.T."/>
            <person name="Sharon I."/>
            <person name="Thomas B.C."/>
            <person name="Castelle C.J."/>
            <person name="Morowitz M.J."/>
            <person name="Banfield J.F."/>
        </authorList>
    </citation>
    <scope>NUCLEOTIDE SEQUENCE</scope>
</reference>
<dbReference type="InterPro" id="IPR029058">
    <property type="entry name" value="AB_hydrolase_fold"/>
</dbReference>